<evidence type="ECO:0000256" key="2">
    <source>
        <dbReference type="ARBA" id="ARBA00023125"/>
    </source>
</evidence>
<dbReference type="PANTHER" id="PTHR46796">
    <property type="entry name" value="HTH-TYPE TRANSCRIPTIONAL ACTIVATOR RHAS-RELATED"/>
    <property type="match status" value="1"/>
</dbReference>
<dbReference type="InterPro" id="IPR018060">
    <property type="entry name" value="HTH_AraC"/>
</dbReference>
<dbReference type="RefSeq" id="WP_320183271.1">
    <property type="nucleotide sequence ID" value="NZ_CP138332.1"/>
</dbReference>
<dbReference type="SMART" id="SM00342">
    <property type="entry name" value="HTH_ARAC"/>
    <property type="match status" value="1"/>
</dbReference>
<dbReference type="InterPro" id="IPR046532">
    <property type="entry name" value="DUF6597"/>
</dbReference>
<evidence type="ECO:0000256" key="3">
    <source>
        <dbReference type="ARBA" id="ARBA00023163"/>
    </source>
</evidence>
<dbReference type="PROSITE" id="PS01124">
    <property type="entry name" value="HTH_ARAC_FAMILY_2"/>
    <property type="match status" value="1"/>
</dbReference>
<gene>
    <name evidence="5" type="ORF">ACFS7Y_20510</name>
</gene>
<keyword evidence="3" id="KW-0804">Transcription</keyword>
<organism evidence="5 6">
    <name type="scientific">Sphingobacterium bambusae</name>
    <dbReference type="NCBI Taxonomy" id="662858"/>
    <lineage>
        <taxon>Bacteria</taxon>
        <taxon>Pseudomonadati</taxon>
        <taxon>Bacteroidota</taxon>
        <taxon>Sphingobacteriia</taxon>
        <taxon>Sphingobacteriales</taxon>
        <taxon>Sphingobacteriaceae</taxon>
        <taxon>Sphingobacterium</taxon>
    </lineage>
</organism>
<dbReference type="InterPro" id="IPR050204">
    <property type="entry name" value="AraC_XylS_family_regulators"/>
</dbReference>
<dbReference type="Proteomes" id="UP001597525">
    <property type="component" value="Unassembled WGS sequence"/>
</dbReference>
<evidence type="ECO:0000259" key="4">
    <source>
        <dbReference type="PROSITE" id="PS01124"/>
    </source>
</evidence>
<comment type="caution">
    <text evidence="5">The sequence shown here is derived from an EMBL/GenBank/DDBJ whole genome shotgun (WGS) entry which is preliminary data.</text>
</comment>
<keyword evidence="1" id="KW-0805">Transcription regulation</keyword>
<evidence type="ECO:0000256" key="1">
    <source>
        <dbReference type="ARBA" id="ARBA00023015"/>
    </source>
</evidence>
<feature type="domain" description="HTH araC/xylS-type" evidence="4">
    <location>
        <begin position="165"/>
        <end position="247"/>
    </location>
</feature>
<dbReference type="PANTHER" id="PTHR46796:SF13">
    <property type="entry name" value="HTH-TYPE TRANSCRIPTIONAL ACTIVATOR RHAS"/>
    <property type="match status" value="1"/>
</dbReference>
<reference evidence="6" key="1">
    <citation type="journal article" date="2019" name="Int. J. Syst. Evol. Microbiol.">
        <title>The Global Catalogue of Microorganisms (GCM) 10K type strain sequencing project: providing services to taxonomists for standard genome sequencing and annotation.</title>
        <authorList>
            <consortium name="The Broad Institute Genomics Platform"/>
            <consortium name="The Broad Institute Genome Sequencing Center for Infectious Disease"/>
            <person name="Wu L."/>
            <person name="Ma J."/>
        </authorList>
    </citation>
    <scope>NUCLEOTIDE SEQUENCE [LARGE SCALE GENOMIC DNA]</scope>
    <source>
        <strain evidence="6">KCTC 22814</strain>
    </source>
</reference>
<name>A0ABW6BLS1_9SPHI</name>
<accession>A0ABW6BLS1</accession>
<sequence length="261" mass="31146">MLKITTFRSVRFPDLVERFWFLENDDQETIVYHPPEPYINLRISWFEAEETRPALNMDDPFWEGLPLQHVRKCYLPHTRQLGVRFYPYGAYPFFGGTAQETIDALARFKDLVVGFMDGMPISDRKVAEELDVFLAKYYVQELYRRVAPLQLFYRQVRWDEDPPDIQRFCQQQGLYYTALNRVFRRVLGVSPKKFERLVKFRRALCDLLDSEHSLSLIGHAAGYFDQAHFIREFKAFSDITPSTYQQLMCAERLLQYNFRFL</sequence>
<keyword evidence="6" id="KW-1185">Reference proteome</keyword>
<proteinExistence type="predicted"/>
<keyword evidence="2" id="KW-0238">DNA-binding</keyword>
<dbReference type="Pfam" id="PF12833">
    <property type="entry name" value="HTH_18"/>
    <property type="match status" value="1"/>
</dbReference>
<dbReference type="Pfam" id="PF20240">
    <property type="entry name" value="DUF6597"/>
    <property type="match status" value="1"/>
</dbReference>
<protein>
    <submittedName>
        <fullName evidence="5">Helix-turn-helix domain-containing protein</fullName>
    </submittedName>
</protein>
<dbReference type="EMBL" id="JBHUPB010000015">
    <property type="protein sequence ID" value="MFD2969782.1"/>
    <property type="molecule type" value="Genomic_DNA"/>
</dbReference>
<dbReference type="Gene3D" id="1.10.10.60">
    <property type="entry name" value="Homeodomain-like"/>
    <property type="match status" value="1"/>
</dbReference>
<dbReference type="InterPro" id="IPR009057">
    <property type="entry name" value="Homeodomain-like_sf"/>
</dbReference>
<evidence type="ECO:0000313" key="5">
    <source>
        <dbReference type="EMBL" id="MFD2969782.1"/>
    </source>
</evidence>
<dbReference type="SUPFAM" id="SSF46689">
    <property type="entry name" value="Homeodomain-like"/>
    <property type="match status" value="1"/>
</dbReference>
<evidence type="ECO:0000313" key="6">
    <source>
        <dbReference type="Proteomes" id="UP001597525"/>
    </source>
</evidence>